<dbReference type="RefSeq" id="WP_179815686.1">
    <property type="nucleotide sequence ID" value="NZ_JACBZD010000001.1"/>
</dbReference>
<dbReference type="Proteomes" id="UP000567795">
    <property type="component" value="Unassembled WGS sequence"/>
</dbReference>
<evidence type="ECO:0000313" key="1">
    <source>
        <dbReference type="EMBL" id="NYI07237.1"/>
    </source>
</evidence>
<organism evidence="1 2">
    <name type="scientific">Allostreptomyces psammosilenae</name>
    <dbReference type="NCBI Taxonomy" id="1892865"/>
    <lineage>
        <taxon>Bacteria</taxon>
        <taxon>Bacillati</taxon>
        <taxon>Actinomycetota</taxon>
        <taxon>Actinomycetes</taxon>
        <taxon>Kitasatosporales</taxon>
        <taxon>Streptomycetaceae</taxon>
        <taxon>Allostreptomyces</taxon>
    </lineage>
</organism>
<gene>
    <name evidence="1" type="ORF">FHU37_004180</name>
</gene>
<dbReference type="AlphaFoldDB" id="A0A852ZZI7"/>
<proteinExistence type="predicted"/>
<dbReference type="InterPro" id="IPR045732">
    <property type="entry name" value="DUF6086"/>
</dbReference>
<name>A0A852ZZI7_9ACTN</name>
<dbReference type="EMBL" id="JACBZD010000001">
    <property type="protein sequence ID" value="NYI07237.1"/>
    <property type="molecule type" value="Genomic_DNA"/>
</dbReference>
<comment type="caution">
    <text evidence="1">The sequence shown here is derived from an EMBL/GenBank/DDBJ whole genome shotgun (WGS) entry which is preliminary data.</text>
</comment>
<dbReference type="Pfam" id="PF19564">
    <property type="entry name" value="DUF6086"/>
    <property type="match status" value="1"/>
</dbReference>
<evidence type="ECO:0000313" key="2">
    <source>
        <dbReference type="Proteomes" id="UP000567795"/>
    </source>
</evidence>
<protein>
    <submittedName>
        <fullName evidence="1">Uncharacterized protein</fullName>
    </submittedName>
</protein>
<accession>A0A852ZZI7</accession>
<sequence>MSYVFDVNDQTVWSPSLRLGRLYVSLTECIGQLMGCPTGLVPVAGDMFNIDVEQFRGFVRTVFDDYFSTDHPVYRQQLRGFLLTSLVMLGRGGVSLEAASDEQRALLAEAELHGRSMAL</sequence>
<reference evidence="1 2" key="1">
    <citation type="submission" date="2020-07" db="EMBL/GenBank/DDBJ databases">
        <title>Sequencing the genomes of 1000 actinobacteria strains.</title>
        <authorList>
            <person name="Klenk H.-P."/>
        </authorList>
    </citation>
    <scope>NUCLEOTIDE SEQUENCE [LARGE SCALE GENOMIC DNA]</scope>
    <source>
        <strain evidence="1 2">DSM 42178</strain>
    </source>
</reference>
<keyword evidence="2" id="KW-1185">Reference proteome</keyword>